<accession>A0A1X6ZY35</accession>
<evidence type="ECO:0000256" key="3">
    <source>
        <dbReference type="ARBA" id="ARBA00022801"/>
    </source>
</evidence>
<dbReference type="Proteomes" id="UP000193963">
    <property type="component" value="Unassembled WGS sequence"/>
</dbReference>
<gene>
    <name evidence="6" type="primary">crnA</name>
    <name evidence="6" type="ORF">PSM7751_03280</name>
</gene>
<dbReference type="EC" id="3.5.2.10" evidence="6"/>
<dbReference type="EMBL" id="FWFN01000007">
    <property type="protein sequence ID" value="SLN64455.1"/>
    <property type="molecule type" value="Genomic_DNA"/>
</dbReference>
<dbReference type="GO" id="GO:0009231">
    <property type="term" value="P:riboflavin biosynthetic process"/>
    <property type="evidence" value="ECO:0007669"/>
    <property type="project" value="TreeGrafter"/>
</dbReference>
<name>A0A1X6ZY35_9RHOB</name>
<dbReference type="InterPro" id="IPR024087">
    <property type="entry name" value="Creatininase-like_sf"/>
</dbReference>
<dbReference type="GO" id="GO:0046872">
    <property type="term" value="F:metal ion binding"/>
    <property type="evidence" value="ECO:0007669"/>
    <property type="project" value="UniProtKB-KW"/>
</dbReference>
<proteinExistence type="inferred from homology"/>
<dbReference type="PANTHER" id="PTHR35005">
    <property type="entry name" value="3-DEHYDRO-SCYLLO-INOSOSE HYDROLASE"/>
    <property type="match status" value="1"/>
</dbReference>
<comment type="cofactor">
    <cofactor evidence="1">
        <name>Zn(2+)</name>
        <dbReference type="ChEBI" id="CHEBI:29105"/>
    </cofactor>
</comment>
<dbReference type="GO" id="GO:0047789">
    <property type="term" value="F:creatininase activity"/>
    <property type="evidence" value="ECO:0007669"/>
    <property type="project" value="UniProtKB-EC"/>
</dbReference>
<dbReference type="InterPro" id="IPR003785">
    <property type="entry name" value="Creatininase/forma_Hydrolase"/>
</dbReference>
<organism evidence="6 7">
    <name type="scientific">Pseudooceanicola marinus</name>
    <dbReference type="NCBI Taxonomy" id="396013"/>
    <lineage>
        <taxon>Bacteria</taxon>
        <taxon>Pseudomonadati</taxon>
        <taxon>Pseudomonadota</taxon>
        <taxon>Alphaproteobacteria</taxon>
        <taxon>Rhodobacterales</taxon>
        <taxon>Paracoccaceae</taxon>
        <taxon>Pseudooceanicola</taxon>
    </lineage>
</organism>
<dbReference type="SUPFAM" id="SSF102215">
    <property type="entry name" value="Creatininase"/>
    <property type="match status" value="1"/>
</dbReference>
<keyword evidence="4" id="KW-0862">Zinc</keyword>
<evidence type="ECO:0000256" key="2">
    <source>
        <dbReference type="ARBA" id="ARBA00022723"/>
    </source>
</evidence>
<dbReference type="RefSeq" id="WP_085889321.1">
    <property type="nucleotide sequence ID" value="NZ_FWFN01000007.1"/>
</dbReference>
<dbReference type="Gene3D" id="3.40.50.10310">
    <property type="entry name" value="Creatininase"/>
    <property type="match status" value="1"/>
</dbReference>
<protein>
    <submittedName>
        <fullName evidence="6">Creatinine amidohydrolase</fullName>
        <ecNumber evidence="6">3.5.2.10</ecNumber>
    </submittedName>
</protein>
<dbReference type="Pfam" id="PF02633">
    <property type="entry name" value="Creatininase"/>
    <property type="match status" value="1"/>
</dbReference>
<dbReference type="OrthoDB" id="9801445at2"/>
<evidence type="ECO:0000313" key="7">
    <source>
        <dbReference type="Proteomes" id="UP000193963"/>
    </source>
</evidence>
<keyword evidence="3 6" id="KW-0378">Hydrolase</keyword>
<evidence type="ECO:0000256" key="5">
    <source>
        <dbReference type="ARBA" id="ARBA00024029"/>
    </source>
</evidence>
<dbReference type="GO" id="GO:0016811">
    <property type="term" value="F:hydrolase activity, acting on carbon-nitrogen (but not peptide) bonds, in linear amides"/>
    <property type="evidence" value="ECO:0007669"/>
    <property type="project" value="TreeGrafter"/>
</dbReference>
<sequence>MPFTDWTSLKTTDFAGIDTARAVALLPVGASEQHGPHLPLSTDSVLGEGVARAAGPRVETADVYLLPTITYAKSDEHLSYPGTLTLSAETLMATLVEIGRSVARAGVKRLVLLNAHGGNVPVLQIVARRLRIEEGMICVTAGWVTMGYPQGLVTPQEAVQGIHGGFVETAAMLHLAPDLVDMSKADNFVPASARVAEENEVLRTLGPVGMGWVSQDLHPSGVAGNAAAATPEAGRALIDHAATRYAKLLDEVAAHPLPDPVIPAGSAGPAA</sequence>
<evidence type="ECO:0000256" key="4">
    <source>
        <dbReference type="ARBA" id="ARBA00022833"/>
    </source>
</evidence>
<dbReference type="PANTHER" id="PTHR35005:SF1">
    <property type="entry name" value="2-AMINO-5-FORMYLAMINO-6-RIBOSYLAMINOPYRIMIDIN-4(3H)-ONE 5'-MONOPHOSPHATE DEFORMYLASE"/>
    <property type="match status" value="1"/>
</dbReference>
<evidence type="ECO:0000256" key="1">
    <source>
        <dbReference type="ARBA" id="ARBA00001947"/>
    </source>
</evidence>
<keyword evidence="2" id="KW-0479">Metal-binding</keyword>
<evidence type="ECO:0000313" key="6">
    <source>
        <dbReference type="EMBL" id="SLN64455.1"/>
    </source>
</evidence>
<comment type="similarity">
    <text evidence="5">Belongs to the creatininase superfamily.</text>
</comment>
<reference evidence="6 7" key="1">
    <citation type="submission" date="2017-03" db="EMBL/GenBank/DDBJ databases">
        <authorList>
            <person name="Afonso C.L."/>
            <person name="Miller P.J."/>
            <person name="Scott M.A."/>
            <person name="Spackman E."/>
            <person name="Goraichik I."/>
            <person name="Dimitrov K.M."/>
            <person name="Suarez D.L."/>
            <person name="Swayne D.E."/>
        </authorList>
    </citation>
    <scope>NUCLEOTIDE SEQUENCE [LARGE SCALE GENOMIC DNA]</scope>
    <source>
        <strain evidence="6 7">CECT 7751</strain>
    </source>
</reference>
<keyword evidence="7" id="KW-1185">Reference proteome</keyword>
<dbReference type="AlphaFoldDB" id="A0A1X6ZY35"/>